<evidence type="ECO:0000313" key="3">
    <source>
        <dbReference type="Proteomes" id="UP000315995"/>
    </source>
</evidence>
<dbReference type="AlphaFoldDB" id="A0A4Y6PUZ8"/>
<evidence type="ECO:0008006" key="4">
    <source>
        <dbReference type="Google" id="ProtNLM"/>
    </source>
</evidence>
<dbReference type="InterPro" id="IPR036866">
    <property type="entry name" value="RibonucZ/Hydroxyglut_hydro"/>
</dbReference>
<keyword evidence="3" id="KW-1185">Reference proteome</keyword>
<dbReference type="Proteomes" id="UP000315995">
    <property type="component" value="Chromosome"/>
</dbReference>
<sequence>MHRSSHEKKRQEEMMLRVRFWGTRGSIPVSGERYLEHGGATTCLEVVDEATEGRIIIDCGSGMAALGRELSAVAVDALVLQTHFHWDHMQGFPFFSPVYRPDTRLEMWAARHDDTGFEEVLDTQMTQPSFPVGLDALPCALSFRELPQEGSATYRNLAHLVARPRPPVVEHRLPPRPRRWLARLHRRRRDSTGVPRAPRRVRRRGRRARDGRAVHQRRVPQQARLRPLDS</sequence>
<reference evidence="2 3" key="1">
    <citation type="submission" date="2019-06" db="EMBL/GenBank/DDBJ databases">
        <title>Persicimonas caeni gen. nov., sp. nov., a predatory bacterium isolated from solar saltern.</title>
        <authorList>
            <person name="Wang S."/>
        </authorList>
    </citation>
    <scope>NUCLEOTIDE SEQUENCE [LARGE SCALE GENOMIC DNA]</scope>
    <source>
        <strain evidence="2 3">YN101</strain>
    </source>
</reference>
<accession>A0A4Y6PUZ8</accession>
<evidence type="ECO:0000313" key="2">
    <source>
        <dbReference type="EMBL" id="QDG51575.1"/>
    </source>
</evidence>
<dbReference type="EMBL" id="CP041186">
    <property type="protein sequence ID" value="QDG51575.1"/>
    <property type="molecule type" value="Genomic_DNA"/>
</dbReference>
<dbReference type="Gene3D" id="3.60.15.10">
    <property type="entry name" value="Ribonuclease Z/Hydroxyacylglutathione hydrolase-like"/>
    <property type="match status" value="1"/>
</dbReference>
<proteinExistence type="predicted"/>
<organism evidence="2 3">
    <name type="scientific">Persicimonas caeni</name>
    <dbReference type="NCBI Taxonomy" id="2292766"/>
    <lineage>
        <taxon>Bacteria</taxon>
        <taxon>Deltaproteobacteria</taxon>
        <taxon>Bradymonadales</taxon>
        <taxon>Bradymonadaceae</taxon>
        <taxon>Persicimonas</taxon>
    </lineage>
</organism>
<feature type="region of interest" description="Disordered" evidence="1">
    <location>
        <begin position="184"/>
        <end position="230"/>
    </location>
</feature>
<evidence type="ECO:0000256" key="1">
    <source>
        <dbReference type="SAM" id="MobiDB-lite"/>
    </source>
</evidence>
<feature type="compositionally biased region" description="Basic residues" evidence="1">
    <location>
        <begin position="197"/>
        <end position="207"/>
    </location>
</feature>
<dbReference type="SUPFAM" id="SSF56281">
    <property type="entry name" value="Metallo-hydrolase/oxidoreductase"/>
    <property type="match status" value="1"/>
</dbReference>
<gene>
    <name evidence="2" type="ORF">FIV42_12705</name>
</gene>
<name>A0A4Y6PUZ8_PERCE</name>
<dbReference type="OrthoDB" id="9803916at2"/>
<accession>A0A5B8Y9P1</accession>
<protein>
    <recommendedName>
        <fullName evidence="4">MBL fold metallo-hydrolase</fullName>
    </recommendedName>
</protein>